<dbReference type="InterPro" id="IPR004574">
    <property type="entry name" value="Alkb"/>
</dbReference>
<keyword evidence="2 6" id="KW-0479">Metal-binding</keyword>
<dbReference type="SUPFAM" id="SSF51197">
    <property type="entry name" value="Clavaminate synthase-like"/>
    <property type="match status" value="1"/>
</dbReference>
<comment type="caution">
    <text evidence="8">The sequence shown here is derived from an EMBL/GenBank/DDBJ whole genome shotgun (WGS) entry which is preliminary data.</text>
</comment>
<dbReference type="GO" id="GO:0008198">
    <property type="term" value="F:ferrous iron binding"/>
    <property type="evidence" value="ECO:0007669"/>
    <property type="project" value="TreeGrafter"/>
</dbReference>
<keyword evidence="4" id="KW-0560">Oxidoreductase</keyword>
<dbReference type="Gene3D" id="2.60.120.590">
    <property type="entry name" value="Alpha-ketoglutarate-dependent dioxygenase AlkB-like"/>
    <property type="match status" value="1"/>
</dbReference>
<proteinExistence type="inferred from homology"/>
<keyword evidence="5 6" id="KW-0408">Iron</keyword>
<keyword evidence="9" id="KW-1185">Reference proteome</keyword>
<evidence type="ECO:0000313" key="8">
    <source>
        <dbReference type="EMBL" id="KAK9066558.1"/>
    </source>
</evidence>
<accession>A0AAP0D505</accession>
<dbReference type="GO" id="GO:0035515">
    <property type="term" value="F:oxidative RNA demethylase activity"/>
    <property type="evidence" value="ECO:0007669"/>
    <property type="project" value="TreeGrafter"/>
</dbReference>
<evidence type="ECO:0000256" key="3">
    <source>
        <dbReference type="ARBA" id="ARBA00022964"/>
    </source>
</evidence>
<dbReference type="GO" id="GO:0035516">
    <property type="term" value="F:broad specificity oxidative DNA demethylase activity"/>
    <property type="evidence" value="ECO:0007669"/>
    <property type="project" value="TreeGrafter"/>
</dbReference>
<dbReference type="AlphaFoldDB" id="A0AAP0D505"/>
<dbReference type="Pfam" id="PF13532">
    <property type="entry name" value="2OG-FeII_Oxy_2"/>
    <property type="match status" value="1"/>
</dbReference>
<dbReference type="InterPro" id="IPR037151">
    <property type="entry name" value="AlkB-like_sf"/>
</dbReference>
<comment type="similarity">
    <text evidence="1">Belongs to the alkB family.</text>
</comment>
<feature type="domain" description="Alpha-ketoglutarate-dependent dioxygenase AlkB-like" evidence="7">
    <location>
        <begin position="45"/>
        <end position="253"/>
    </location>
</feature>
<dbReference type="PANTHER" id="PTHR16557">
    <property type="entry name" value="ALKYLATED DNA REPAIR PROTEIN ALKB-RELATED"/>
    <property type="match status" value="1"/>
</dbReference>
<feature type="binding site" evidence="6">
    <location>
        <position position="165"/>
    </location>
    <ligand>
        <name>Fe cation</name>
        <dbReference type="ChEBI" id="CHEBI:24875"/>
        <note>catalytic</note>
    </ligand>
</feature>
<evidence type="ECO:0000256" key="2">
    <source>
        <dbReference type="ARBA" id="ARBA00022723"/>
    </source>
</evidence>
<organism evidence="8 9">
    <name type="scientific">Deinandra increscens subsp. villosa</name>
    <dbReference type="NCBI Taxonomy" id="3103831"/>
    <lineage>
        <taxon>Eukaryota</taxon>
        <taxon>Viridiplantae</taxon>
        <taxon>Streptophyta</taxon>
        <taxon>Embryophyta</taxon>
        <taxon>Tracheophyta</taxon>
        <taxon>Spermatophyta</taxon>
        <taxon>Magnoliopsida</taxon>
        <taxon>eudicotyledons</taxon>
        <taxon>Gunneridae</taxon>
        <taxon>Pentapetalae</taxon>
        <taxon>asterids</taxon>
        <taxon>campanulids</taxon>
        <taxon>Asterales</taxon>
        <taxon>Asteraceae</taxon>
        <taxon>Asteroideae</taxon>
        <taxon>Heliantheae alliance</taxon>
        <taxon>Madieae</taxon>
        <taxon>Madiinae</taxon>
        <taxon>Deinandra</taxon>
    </lineage>
</organism>
<dbReference type="PANTHER" id="PTHR16557:SF10">
    <property type="entry name" value="2-OXOGLUTARATE-DEPENDENT DIOXYGENASE FAMILY PROTEIN"/>
    <property type="match status" value="1"/>
</dbReference>
<feature type="binding site" evidence="6">
    <location>
        <position position="223"/>
    </location>
    <ligand>
        <name>Fe cation</name>
        <dbReference type="ChEBI" id="CHEBI:24875"/>
        <note>catalytic</note>
    </ligand>
</feature>
<reference evidence="8 9" key="1">
    <citation type="submission" date="2024-04" db="EMBL/GenBank/DDBJ databases">
        <title>The reference genome of an endangered Asteraceae, Deinandra increscens subsp. villosa, native to the Central Coast of California.</title>
        <authorList>
            <person name="Guilliams M."/>
            <person name="Hasenstab-Lehman K."/>
            <person name="Meyer R."/>
            <person name="Mcevoy S."/>
        </authorList>
    </citation>
    <scope>NUCLEOTIDE SEQUENCE [LARGE SCALE GENOMIC DNA]</scope>
    <source>
        <tissue evidence="8">Leaf</tissue>
    </source>
</reference>
<evidence type="ECO:0000313" key="9">
    <source>
        <dbReference type="Proteomes" id="UP001408789"/>
    </source>
</evidence>
<keyword evidence="3" id="KW-0223">Dioxygenase</keyword>
<dbReference type="GO" id="GO:0005737">
    <property type="term" value="C:cytoplasm"/>
    <property type="evidence" value="ECO:0007669"/>
    <property type="project" value="TreeGrafter"/>
</dbReference>
<evidence type="ECO:0000259" key="7">
    <source>
        <dbReference type="Pfam" id="PF13532"/>
    </source>
</evidence>
<evidence type="ECO:0000256" key="4">
    <source>
        <dbReference type="ARBA" id="ARBA00023002"/>
    </source>
</evidence>
<gene>
    <name evidence="8" type="ORF">SSX86_013881</name>
</gene>
<protein>
    <recommendedName>
        <fullName evidence="7">Alpha-ketoglutarate-dependent dioxygenase AlkB-like domain-containing protein</fullName>
    </recommendedName>
</protein>
<dbReference type="GO" id="GO:0035513">
    <property type="term" value="P:oxidative RNA demethylation"/>
    <property type="evidence" value="ECO:0007669"/>
    <property type="project" value="TreeGrafter"/>
</dbReference>
<name>A0AAP0D505_9ASTR</name>
<comment type="cofactor">
    <cofactor evidence="6">
        <name>Fe(2+)</name>
        <dbReference type="ChEBI" id="CHEBI:29033"/>
    </cofactor>
    <text evidence="6">Binds 1 Fe(2+) ion per subunit.</text>
</comment>
<dbReference type="Proteomes" id="UP001408789">
    <property type="component" value="Unassembled WGS sequence"/>
</dbReference>
<evidence type="ECO:0000256" key="1">
    <source>
        <dbReference type="ARBA" id="ARBA00007879"/>
    </source>
</evidence>
<evidence type="ECO:0000256" key="6">
    <source>
        <dbReference type="PIRSR" id="PIRSR604574-2"/>
    </source>
</evidence>
<sequence length="255" mass="28727">MGNAKGYDSYTNPYSLICPWYDKKPMHDIFSMSNLSTTYEILGPGMILFKNYVSLKDQAEIVNICEKWGAGPGGGFYIPRCQNGEELRLQMMCFGRNWDPITRYEKRFRSDGSEPPAIPSKFISLVETAIQDAQSFLDGFPSMRPDVCVANFYSPVHGRLDIHQDRDESSDSLQKGLPVVSISIGDAAHFVYNHTRDENKLDRVFLESGDVLIFGGKSRLISHGLQQVFRGTAPRPLLLDTALMSGRLNLTLRQF</sequence>
<dbReference type="InterPro" id="IPR027450">
    <property type="entry name" value="AlkB-like"/>
</dbReference>
<dbReference type="EMBL" id="JBCNJP010000015">
    <property type="protein sequence ID" value="KAK9066558.1"/>
    <property type="molecule type" value="Genomic_DNA"/>
</dbReference>
<evidence type="ECO:0000256" key="5">
    <source>
        <dbReference type="ARBA" id="ARBA00023004"/>
    </source>
</evidence>
<feature type="binding site" evidence="6">
    <location>
        <position position="163"/>
    </location>
    <ligand>
        <name>Fe cation</name>
        <dbReference type="ChEBI" id="CHEBI:24875"/>
        <note>catalytic</note>
    </ligand>
</feature>